<proteinExistence type="predicted"/>
<dbReference type="PANTHER" id="PTHR13538">
    <property type="entry name" value="N-ACETYLTRANSFERASE 6"/>
    <property type="match status" value="1"/>
</dbReference>
<dbReference type="SUPFAM" id="SSF55729">
    <property type="entry name" value="Acyl-CoA N-acyltransferases (Nat)"/>
    <property type="match status" value="1"/>
</dbReference>
<dbReference type="RefSeq" id="WP_188753442.1">
    <property type="nucleotide sequence ID" value="NZ_BMIK01000023.1"/>
</dbReference>
<reference evidence="3" key="1">
    <citation type="journal article" date="2019" name="Int. J. Syst. Evol. Microbiol.">
        <title>The Global Catalogue of Microorganisms (GCM) 10K type strain sequencing project: providing services to taxonomists for standard genome sequencing and annotation.</title>
        <authorList>
            <consortium name="The Broad Institute Genomics Platform"/>
            <consortium name="The Broad Institute Genome Sequencing Center for Infectious Disease"/>
            <person name="Wu L."/>
            <person name="Ma J."/>
        </authorList>
    </citation>
    <scope>NUCLEOTIDE SEQUENCE [LARGE SCALE GENOMIC DNA]</scope>
    <source>
        <strain evidence="3">CGMCC 1.15342</strain>
    </source>
</reference>
<evidence type="ECO:0000313" key="3">
    <source>
        <dbReference type="Proteomes" id="UP000597338"/>
    </source>
</evidence>
<evidence type="ECO:0000259" key="1">
    <source>
        <dbReference type="PROSITE" id="PS51186"/>
    </source>
</evidence>
<dbReference type="InterPro" id="IPR039840">
    <property type="entry name" value="NAA80"/>
</dbReference>
<sequence>MRCFYTQPEYRNKGLGRKLLEFIERNAKANKINKIYLYTFTAESFYKSNGWKEIKKVDYKSHKTVVMEKSIIET</sequence>
<dbReference type="PROSITE" id="PS51186">
    <property type="entry name" value="GNAT"/>
    <property type="match status" value="1"/>
</dbReference>
<protein>
    <recommendedName>
        <fullName evidence="1">N-acetyltransferase domain-containing protein</fullName>
    </recommendedName>
</protein>
<gene>
    <name evidence="2" type="ORF">GCM10011386_42110</name>
</gene>
<dbReference type="InterPro" id="IPR016181">
    <property type="entry name" value="Acyl_CoA_acyltransferase"/>
</dbReference>
<accession>A0ABQ1MVE9</accession>
<dbReference type="EMBL" id="BMIK01000023">
    <property type="protein sequence ID" value="GGC45393.1"/>
    <property type="molecule type" value="Genomic_DNA"/>
</dbReference>
<dbReference type="Proteomes" id="UP000597338">
    <property type="component" value="Unassembled WGS sequence"/>
</dbReference>
<feature type="domain" description="N-acetyltransferase" evidence="1">
    <location>
        <begin position="1"/>
        <end position="72"/>
    </location>
</feature>
<name>A0ABQ1MVE9_9SPHI</name>
<dbReference type="Pfam" id="PF13508">
    <property type="entry name" value="Acetyltransf_7"/>
    <property type="match status" value="1"/>
</dbReference>
<keyword evidence="3" id="KW-1185">Reference proteome</keyword>
<dbReference type="Gene3D" id="3.40.630.30">
    <property type="match status" value="1"/>
</dbReference>
<evidence type="ECO:0000313" key="2">
    <source>
        <dbReference type="EMBL" id="GGC45393.1"/>
    </source>
</evidence>
<organism evidence="2 3">
    <name type="scientific">Parapedobacter defluvii</name>
    <dbReference type="NCBI Taxonomy" id="2045106"/>
    <lineage>
        <taxon>Bacteria</taxon>
        <taxon>Pseudomonadati</taxon>
        <taxon>Bacteroidota</taxon>
        <taxon>Sphingobacteriia</taxon>
        <taxon>Sphingobacteriales</taxon>
        <taxon>Sphingobacteriaceae</taxon>
        <taxon>Parapedobacter</taxon>
    </lineage>
</organism>
<dbReference type="PANTHER" id="PTHR13538:SF4">
    <property type="entry name" value="N-ALPHA-ACETYLTRANSFERASE 80"/>
    <property type="match status" value="1"/>
</dbReference>
<dbReference type="CDD" id="cd04301">
    <property type="entry name" value="NAT_SF"/>
    <property type="match status" value="1"/>
</dbReference>
<dbReference type="InterPro" id="IPR000182">
    <property type="entry name" value="GNAT_dom"/>
</dbReference>
<comment type="caution">
    <text evidence="2">The sequence shown here is derived from an EMBL/GenBank/DDBJ whole genome shotgun (WGS) entry which is preliminary data.</text>
</comment>